<evidence type="ECO:0000256" key="1">
    <source>
        <dbReference type="ARBA" id="ARBA00010240"/>
    </source>
</evidence>
<dbReference type="GO" id="GO:0016042">
    <property type="term" value="P:lipid catabolic process"/>
    <property type="evidence" value="ECO:0007669"/>
    <property type="project" value="UniProtKB-UniRule"/>
</dbReference>
<dbReference type="Pfam" id="PF01734">
    <property type="entry name" value="Patatin"/>
    <property type="match status" value="1"/>
</dbReference>
<keyword evidence="7" id="KW-1185">Reference proteome</keyword>
<organism evidence="6 7">
    <name type="scientific">Aquilegia coerulea</name>
    <name type="common">Rocky mountain columbine</name>
    <dbReference type="NCBI Taxonomy" id="218851"/>
    <lineage>
        <taxon>Eukaryota</taxon>
        <taxon>Viridiplantae</taxon>
        <taxon>Streptophyta</taxon>
        <taxon>Embryophyta</taxon>
        <taxon>Tracheophyta</taxon>
        <taxon>Spermatophyta</taxon>
        <taxon>Magnoliopsida</taxon>
        <taxon>Ranunculales</taxon>
        <taxon>Ranunculaceae</taxon>
        <taxon>Thalictroideae</taxon>
        <taxon>Aquilegia</taxon>
    </lineage>
</organism>
<feature type="domain" description="PNPLA" evidence="5">
    <location>
        <begin position="20"/>
        <end position="226"/>
    </location>
</feature>
<protein>
    <recommendedName>
        <fullName evidence="4">Patatin</fullName>
        <ecNumber evidence="4">3.1.1.-</ecNumber>
    </recommendedName>
</protein>
<comment type="function">
    <text evidence="4">Lipolytic acyl hydrolase (LAH).</text>
</comment>
<dbReference type="OrthoDB" id="1658288at2759"/>
<evidence type="ECO:0000259" key="5">
    <source>
        <dbReference type="PROSITE" id="PS51635"/>
    </source>
</evidence>
<feature type="short sequence motif" description="DGA/G" evidence="3">
    <location>
        <begin position="213"/>
        <end position="215"/>
    </location>
</feature>
<accession>A0A2G5DSF5</accession>
<reference evidence="6 7" key="1">
    <citation type="submission" date="2017-09" db="EMBL/GenBank/DDBJ databases">
        <title>WGS assembly of Aquilegia coerulea Goldsmith.</title>
        <authorList>
            <person name="Hodges S."/>
            <person name="Kramer E."/>
            <person name="Nordborg M."/>
            <person name="Tomkins J."/>
            <person name="Borevitz J."/>
            <person name="Derieg N."/>
            <person name="Yan J."/>
            <person name="Mihaltcheva S."/>
            <person name="Hayes R.D."/>
            <person name="Rokhsar D."/>
        </authorList>
    </citation>
    <scope>NUCLEOTIDE SEQUENCE [LARGE SCALE GENOMIC DNA]</scope>
    <source>
        <strain evidence="7">cv. Goldsmith</strain>
    </source>
</reference>
<evidence type="ECO:0000256" key="4">
    <source>
        <dbReference type="RuleBase" id="RU361262"/>
    </source>
</evidence>
<feature type="active site" description="Proton acceptor" evidence="3">
    <location>
        <position position="213"/>
    </location>
</feature>
<evidence type="ECO:0000256" key="3">
    <source>
        <dbReference type="PROSITE-ProRule" id="PRU01161"/>
    </source>
</evidence>
<dbReference type="AlphaFoldDB" id="A0A2G5DSF5"/>
<dbReference type="PANTHER" id="PTHR32176">
    <property type="entry name" value="XYLOSE ISOMERASE"/>
    <property type="match status" value="1"/>
</dbReference>
<evidence type="ECO:0000313" key="7">
    <source>
        <dbReference type="Proteomes" id="UP000230069"/>
    </source>
</evidence>
<dbReference type="InParanoid" id="A0A2G5DSF5"/>
<comment type="domain">
    <text evidence="4">The nitrogen atoms of the two glycine residues in the GGXR motif define the oxyanion hole, and stabilize the oxyanion that forms during the nucleophilic attack by the catalytic serine during substrate cleavage.</text>
</comment>
<dbReference type="Gene3D" id="3.40.1090.10">
    <property type="entry name" value="Cytosolic phospholipase A2 catalytic domain"/>
    <property type="match status" value="1"/>
</dbReference>
<dbReference type="SUPFAM" id="SSF52151">
    <property type="entry name" value="FabD/lysophospholipase-like"/>
    <property type="match status" value="1"/>
</dbReference>
<dbReference type="EC" id="3.1.1.-" evidence="4"/>
<sequence length="426" mass="48615">MAVRYLSDDFCDDKYMIKILAIDGGGVRGIIPATILEYLERQIQGLERNQDARIADYFDVIAGTSTGGLITAMLTTPNENNRPIKSAEEIMEFYNKDNFEKIFTKNGWFQWHWPFVNWQGPQYKGDGLRELAKELVHDTKISKTLTNVVIPTFDIGRNQPVIFTTVEAKRDMLRDPKIFDACVASAAAPTYFPPYFLKTQKSITVTREFNLVDGGLTANNPTKCAMNYVTEMLSEGYPEFYPNYLMEHYSKDEYFSRIKQIDYSRFLVISLGAGDAKKVKYTVEEATKWSKLNWLKDFTRGTNPLIDFFMEASADMIDWNVEVDFKNTDKLENCRYNYIRIQTDSLSGANATLDNVDQSNLKALKEIGKELLGKKMSRMNLVAGKSEEIVVDKEVTNMAALDWFARVLVAQRQRVQDANAAKVVSC</sequence>
<keyword evidence="3 4" id="KW-0442">Lipid degradation</keyword>
<dbReference type="EMBL" id="KZ305032">
    <property type="protein sequence ID" value="PIA46445.1"/>
    <property type="molecule type" value="Genomic_DNA"/>
</dbReference>
<dbReference type="InterPro" id="IPR016035">
    <property type="entry name" value="Acyl_Trfase/lysoPLipase"/>
</dbReference>
<feature type="short sequence motif" description="GXSXG" evidence="3">
    <location>
        <begin position="63"/>
        <end position="67"/>
    </location>
</feature>
<dbReference type="InterPro" id="IPR002641">
    <property type="entry name" value="PNPLA_dom"/>
</dbReference>
<dbReference type="PROSITE" id="PS51635">
    <property type="entry name" value="PNPLA"/>
    <property type="match status" value="1"/>
</dbReference>
<keyword evidence="2 3" id="KW-0443">Lipid metabolism</keyword>
<evidence type="ECO:0000256" key="2">
    <source>
        <dbReference type="ARBA" id="ARBA00023098"/>
    </source>
</evidence>
<feature type="short sequence motif" description="GXGXXG" evidence="3">
    <location>
        <begin position="24"/>
        <end position="29"/>
    </location>
</feature>
<evidence type="ECO:0000313" key="6">
    <source>
        <dbReference type="EMBL" id="PIA46445.1"/>
    </source>
</evidence>
<dbReference type="GO" id="GO:0047372">
    <property type="term" value="F:monoacylglycerol lipase activity"/>
    <property type="evidence" value="ECO:0007669"/>
    <property type="project" value="TreeGrafter"/>
</dbReference>
<keyword evidence="3 4" id="KW-0378">Hydrolase</keyword>
<gene>
    <name evidence="6" type="ORF">AQUCO_01500174v1</name>
</gene>
<dbReference type="PANTHER" id="PTHR32176:SF116">
    <property type="entry name" value="PATATIN"/>
    <property type="match status" value="1"/>
</dbReference>
<feature type="active site" description="Nucleophile" evidence="3">
    <location>
        <position position="65"/>
    </location>
</feature>
<dbReference type="GO" id="GO:0004620">
    <property type="term" value="F:phospholipase activity"/>
    <property type="evidence" value="ECO:0007669"/>
    <property type="project" value="TreeGrafter"/>
</dbReference>
<proteinExistence type="inferred from homology"/>
<dbReference type="Proteomes" id="UP000230069">
    <property type="component" value="Unassembled WGS sequence"/>
</dbReference>
<name>A0A2G5DSF5_AQUCA</name>
<comment type="similarity">
    <text evidence="1 4">Belongs to the patatin family.</text>
</comment>